<evidence type="ECO:0000256" key="1">
    <source>
        <dbReference type="ARBA" id="ARBA00004370"/>
    </source>
</evidence>
<evidence type="ECO:0000259" key="7">
    <source>
        <dbReference type="PROSITE" id="PS50262"/>
    </source>
</evidence>
<name>A0A9D4K4V6_DREPO</name>
<evidence type="ECO:0000256" key="6">
    <source>
        <dbReference type="SAM" id="Phobius"/>
    </source>
</evidence>
<sequence>MPHGQVEYGCYILMSEESGILCTVLTYFIPLIVIVILTFKLILSKLQRRDVTNCTTNTNRNTCDNNLIDIAEATSTTKTNPEHDPNTDNSHLSTSHADAGSKRATAGNKPVDIVTVCSVNIVYATMWFPFQCVSLVYTLCESRYCSLSPELTQVVTLLAAASAGVVPLIWLRDQTLKGNIKRIRGKQRTTKLQDSVASEETFV</sequence>
<feature type="region of interest" description="Disordered" evidence="5">
    <location>
        <begin position="75"/>
        <end position="105"/>
    </location>
</feature>
<proteinExistence type="predicted"/>
<feature type="transmembrane region" description="Helical" evidence="6">
    <location>
        <begin position="18"/>
        <end position="39"/>
    </location>
</feature>
<evidence type="ECO:0000256" key="5">
    <source>
        <dbReference type="SAM" id="MobiDB-lite"/>
    </source>
</evidence>
<dbReference type="SUPFAM" id="SSF81321">
    <property type="entry name" value="Family A G protein-coupled receptor-like"/>
    <property type="match status" value="1"/>
</dbReference>
<keyword evidence="9" id="KW-1185">Reference proteome</keyword>
<keyword evidence="4 6" id="KW-0472">Membrane</keyword>
<protein>
    <recommendedName>
        <fullName evidence="7">G-protein coupled receptors family 1 profile domain-containing protein</fullName>
    </recommendedName>
</protein>
<organism evidence="8 9">
    <name type="scientific">Dreissena polymorpha</name>
    <name type="common">Zebra mussel</name>
    <name type="synonym">Mytilus polymorpha</name>
    <dbReference type="NCBI Taxonomy" id="45954"/>
    <lineage>
        <taxon>Eukaryota</taxon>
        <taxon>Metazoa</taxon>
        <taxon>Spiralia</taxon>
        <taxon>Lophotrochozoa</taxon>
        <taxon>Mollusca</taxon>
        <taxon>Bivalvia</taxon>
        <taxon>Autobranchia</taxon>
        <taxon>Heteroconchia</taxon>
        <taxon>Euheterodonta</taxon>
        <taxon>Imparidentia</taxon>
        <taxon>Neoheterodontei</taxon>
        <taxon>Myida</taxon>
        <taxon>Dreissenoidea</taxon>
        <taxon>Dreissenidae</taxon>
        <taxon>Dreissena</taxon>
    </lineage>
</organism>
<gene>
    <name evidence="8" type="ORF">DPMN_106374</name>
</gene>
<feature type="transmembrane region" description="Helical" evidence="6">
    <location>
        <begin position="113"/>
        <end position="139"/>
    </location>
</feature>
<dbReference type="GO" id="GO:0004930">
    <property type="term" value="F:G protein-coupled receptor activity"/>
    <property type="evidence" value="ECO:0007669"/>
    <property type="project" value="InterPro"/>
</dbReference>
<reference evidence="8" key="2">
    <citation type="submission" date="2020-11" db="EMBL/GenBank/DDBJ databases">
        <authorList>
            <person name="McCartney M.A."/>
            <person name="Auch B."/>
            <person name="Kono T."/>
            <person name="Mallez S."/>
            <person name="Becker A."/>
            <person name="Gohl D.M."/>
            <person name="Silverstein K.A.T."/>
            <person name="Koren S."/>
            <person name="Bechman K.B."/>
            <person name="Herman A."/>
            <person name="Abrahante J.E."/>
            <person name="Garbe J."/>
        </authorList>
    </citation>
    <scope>NUCLEOTIDE SEQUENCE</scope>
    <source>
        <strain evidence="8">Duluth1</strain>
        <tissue evidence="8">Whole animal</tissue>
    </source>
</reference>
<evidence type="ECO:0000313" key="9">
    <source>
        <dbReference type="Proteomes" id="UP000828390"/>
    </source>
</evidence>
<evidence type="ECO:0000313" key="8">
    <source>
        <dbReference type="EMBL" id="KAH3833073.1"/>
    </source>
</evidence>
<dbReference type="InterPro" id="IPR017452">
    <property type="entry name" value="GPCR_Rhodpsn_7TM"/>
</dbReference>
<accession>A0A9D4K4V6</accession>
<keyword evidence="3 6" id="KW-1133">Transmembrane helix</keyword>
<evidence type="ECO:0000256" key="2">
    <source>
        <dbReference type="ARBA" id="ARBA00022692"/>
    </source>
</evidence>
<comment type="caution">
    <text evidence="8">The sequence shown here is derived from an EMBL/GenBank/DDBJ whole genome shotgun (WGS) entry which is preliminary data.</text>
</comment>
<dbReference type="AlphaFoldDB" id="A0A9D4K4V6"/>
<evidence type="ECO:0000256" key="3">
    <source>
        <dbReference type="ARBA" id="ARBA00022989"/>
    </source>
</evidence>
<dbReference type="InterPro" id="IPR000276">
    <property type="entry name" value="GPCR_Rhodpsn"/>
</dbReference>
<comment type="subcellular location">
    <subcellularLocation>
        <location evidence="1">Membrane</location>
    </subcellularLocation>
</comment>
<reference evidence="8" key="1">
    <citation type="journal article" date="2019" name="bioRxiv">
        <title>The Genome of the Zebra Mussel, Dreissena polymorpha: A Resource for Invasive Species Research.</title>
        <authorList>
            <person name="McCartney M.A."/>
            <person name="Auch B."/>
            <person name="Kono T."/>
            <person name="Mallez S."/>
            <person name="Zhang Y."/>
            <person name="Obille A."/>
            <person name="Becker A."/>
            <person name="Abrahante J.E."/>
            <person name="Garbe J."/>
            <person name="Badalamenti J.P."/>
            <person name="Herman A."/>
            <person name="Mangelson H."/>
            <person name="Liachko I."/>
            <person name="Sullivan S."/>
            <person name="Sone E.D."/>
            <person name="Koren S."/>
            <person name="Silverstein K.A.T."/>
            <person name="Beckman K.B."/>
            <person name="Gohl D.M."/>
        </authorList>
    </citation>
    <scope>NUCLEOTIDE SEQUENCE</scope>
    <source>
        <strain evidence="8">Duluth1</strain>
        <tissue evidence="8">Whole animal</tissue>
    </source>
</reference>
<dbReference type="Gene3D" id="1.20.1070.10">
    <property type="entry name" value="Rhodopsin 7-helix transmembrane proteins"/>
    <property type="match status" value="1"/>
</dbReference>
<dbReference type="EMBL" id="JAIWYP010000004">
    <property type="protein sequence ID" value="KAH3833073.1"/>
    <property type="molecule type" value="Genomic_DNA"/>
</dbReference>
<dbReference type="PROSITE" id="PS50262">
    <property type="entry name" value="G_PROTEIN_RECEP_F1_2"/>
    <property type="match status" value="1"/>
</dbReference>
<evidence type="ECO:0000256" key="4">
    <source>
        <dbReference type="ARBA" id="ARBA00023136"/>
    </source>
</evidence>
<feature type="compositionally biased region" description="Polar residues" evidence="5">
    <location>
        <begin position="87"/>
        <end position="96"/>
    </location>
</feature>
<keyword evidence="2 6" id="KW-0812">Transmembrane</keyword>
<dbReference type="Proteomes" id="UP000828390">
    <property type="component" value="Unassembled WGS sequence"/>
</dbReference>
<dbReference type="GO" id="GO:0016020">
    <property type="term" value="C:membrane"/>
    <property type="evidence" value="ECO:0007669"/>
    <property type="project" value="UniProtKB-SubCell"/>
</dbReference>
<feature type="transmembrane region" description="Helical" evidence="6">
    <location>
        <begin position="151"/>
        <end position="171"/>
    </location>
</feature>
<dbReference type="Pfam" id="PF00001">
    <property type="entry name" value="7tm_1"/>
    <property type="match status" value="1"/>
</dbReference>
<feature type="domain" description="G-protein coupled receptors family 1 profile" evidence="7">
    <location>
        <begin position="1"/>
        <end position="170"/>
    </location>
</feature>